<reference evidence="7 8" key="3">
    <citation type="journal article" date="2016" name="Sci. Rep.">
        <title>Genome-wide diversity and gene expression profiling of Babesia microti isolates identify polymorphic genes that mediate host-pathogen interactions.</title>
        <authorList>
            <person name="Silva J.C."/>
            <person name="Cornillot E."/>
            <person name="McCracken C."/>
            <person name="Usmani-Brown S."/>
            <person name="Dwivedi A."/>
            <person name="Ifeonu O.O."/>
            <person name="Crabtree J."/>
            <person name="Gotia H.T."/>
            <person name="Virji A.Z."/>
            <person name="Reynes C."/>
            <person name="Colinge J."/>
            <person name="Kumar V."/>
            <person name="Lawres L."/>
            <person name="Pazzi J.E."/>
            <person name="Pablo J.V."/>
            <person name="Hung C."/>
            <person name="Brancato J."/>
            <person name="Kumari P."/>
            <person name="Orvis J."/>
            <person name="Tretina K."/>
            <person name="Chibucos M."/>
            <person name="Ott S."/>
            <person name="Sadzewicz L."/>
            <person name="Sengamalay N."/>
            <person name="Shetty A.C."/>
            <person name="Su Q."/>
            <person name="Tallon L."/>
            <person name="Fraser C.M."/>
            <person name="Frutos R."/>
            <person name="Molina D.M."/>
            <person name="Krause P.J."/>
            <person name="Ben Mamoun C."/>
        </authorList>
    </citation>
    <scope>NUCLEOTIDE SEQUENCE [LARGE SCALE GENOMIC DNA]</scope>
    <source>
        <strain evidence="7 8">RI</strain>
    </source>
</reference>
<dbReference type="EMBL" id="LN871599">
    <property type="protein sequence ID" value="SIO73620.1"/>
    <property type="molecule type" value="Genomic_DNA"/>
</dbReference>
<protein>
    <submittedName>
        <fullName evidence="7">Calpain family cysteine protease</fullName>
        <ecNumber evidence="7">3.4.22.-</ecNumber>
    </submittedName>
</protein>
<keyword evidence="2 5" id="KW-0378">Hydrolase</keyword>
<feature type="active site" evidence="4 5">
    <location>
        <position position="295"/>
    </location>
</feature>
<dbReference type="PRINTS" id="PR00704">
    <property type="entry name" value="CALPAIN"/>
</dbReference>
<keyword evidence="3 5" id="KW-0788">Thiol protease</keyword>
<keyword evidence="8" id="KW-1185">Reference proteome</keyword>
<reference evidence="7 8" key="1">
    <citation type="journal article" date="2012" name="Nucleic Acids Res.">
        <title>Sequencing of the smallest Apicomplexan genome from the human pathogen Babesia microti.</title>
        <authorList>
            <person name="Cornillot E."/>
            <person name="Hadj-Kaddour K."/>
            <person name="Dassouli A."/>
            <person name="Noel B."/>
            <person name="Ranwez V."/>
            <person name="Vacherie B."/>
            <person name="Augagneur Y."/>
            <person name="Bres V."/>
            <person name="Duclos A."/>
            <person name="Randazzo S."/>
            <person name="Carcy B."/>
            <person name="Debierre-Grockiego F."/>
            <person name="Delbecq S."/>
            <person name="Moubri-Menage K."/>
            <person name="Shams-Eldin H."/>
            <person name="Usmani-Brown S."/>
            <person name="Bringaud F."/>
            <person name="Wincker P."/>
            <person name="Vivares C.P."/>
            <person name="Schwarz R.T."/>
            <person name="Schetters T.P."/>
            <person name="Krause P.J."/>
            <person name="Gorenflot A."/>
            <person name="Berry V."/>
            <person name="Barbe V."/>
            <person name="Ben Mamoun C."/>
        </authorList>
    </citation>
    <scope>NUCLEOTIDE SEQUENCE [LARGE SCALE GENOMIC DNA]</scope>
    <source>
        <strain evidence="7 8">RI</strain>
    </source>
</reference>
<evidence type="ECO:0000256" key="3">
    <source>
        <dbReference type="ARBA" id="ARBA00022807"/>
    </source>
</evidence>
<dbReference type="RefSeq" id="XP_021337703.1">
    <property type="nucleotide sequence ID" value="XM_021482472.1"/>
</dbReference>
<reference evidence="7 8" key="2">
    <citation type="journal article" date="2013" name="PLoS ONE">
        <title>Whole genome mapping and re-organization of the nuclear and mitochondrial genomes of Babesia microti isolates.</title>
        <authorList>
            <person name="Cornillot E."/>
            <person name="Dassouli A."/>
            <person name="Garg A."/>
            <person name="Pachikara N."/>
            <person name="Randazzo S."/>
            <person name="Depoix D."/>
            <person name="Carcy B."/>
            <person name="Delbecq S."/>
            <person name="Frutos R."/>
            <person name="Silva J.C."/>
            <person name="Sutton R."/>
            <person name="Krause P.J."/>
            <person name="Mamoun C.B."/>
        </authorList>
    </citation>
    <scope>NUCLEOTIDE SEQUENCE [LARGE SCALE GENOMIC DNA]</scope>
    <source>
        <strain evidence="7 8">RI</strain>
    </source>
</reference>
<dbReference type="InterPro" id="IPR022684">
    <property type="entry name" value="Calpain_cysteine_protease"/>
</dbReference>
<keyword evidence="1 5" id="KW-0645">Protease</keyword>
<dbReference type="PANTHER" id="PTHR46143:SF1">
    <property type="entry name" value="CALPAIN-7"/>
    <property type="match status" value="1"/>
</dbReference>
<feature type="domain" description="Calpain catalytic" evidence="6">
    <location>
        <begin position="71"/>
        <end position="374"/>
    </location>
</feature>
<evidence type="ECO:0000256" key="2">
    <source>
        <dbReference type="ARBA" id="ARBA00022801"/>
    </source>
</evidence>
<feature type="active site" evidence="4 5">
    <location>
        <position position="102"/>
    </location>
</feature>
<dbReference type="SUPFAM" id="SSF49758">
    <property type="entry name" value="Calpain large subunit, middle domain (domain III)"/>
    <property type="match status" value="1"/>
</dbReference>
<organism evidence="7 8">
    <name type="scientific">Babesia microti (strain RI)</name>
    <dbReference type="NCBI Taxonomy" id="1133968"/>
    <lineage>
        <taxon>Eukaryota</taxon>
        <taxon>Sar</taxon>
        <taxon>Alveolata</taxon>
        <taxon>Apicomplexa</taxon>
        <taxon>Aconoidasida</taxon>
        <taxon>Piroplasmida</taxon>
        <taxon>Babesiidae</taxon>
        <taxon>Babesia</taxon>
    </lineage>
</organism>
<dbReference type="OrthoDB" id="167576at2759"/>
<dbReference type="PANTHER" id="PTHR46143">
    <property type="entry name" value="CALPAIN-7"/>
    <property type="match status" value="1"/>
</dbReference>
<dbReference type="EC" id="3.4.22.-" evidence="7"/>
<dbReference type="GeneID" id="24425861"/>
<evidence type="ECO:0000256" key="5">
    <source>
        <dbReference type="PROSITE-ProRule" id="PRU00239"/>
    </source>
</evidence>
<dbReference type="Pfam" id="PF00648">
    <property type="entry name" value="Peptidase_C2"/>
    <property type="match status" value="1"/>
</dbReference>
<dbReference type="InterPro" id="IPR051297">
    <property type="entry name" value="PalB/RIM13"/>
</dbReference>
<dbReference type="SMART" id="SM00230">
    <property type="entry name" value="CysPc"/>
    <property type="match status" value="1"/>
</dbReference>
<dbReference type="Gene3D" id="2.60.120.380">
    <property type="match status" value="1"/>
</dbReference>
<dbReference type="GO" id="GO:0004198">
    <property type="term" value="F:calcium-dependent cysteine-type endopeptidase activity"/>
    <property type="evidence" value="ECO:0007669"/>
    <property type="project" value="InterPro"/>
</dbReference>
<evidence type="ECO:0000256" key="4">
    <source>
        <dbReference type="PIRSR" id="PIRSR622684-1"/>
    </source>
</evidence>
<feature type="active site" evidence="4 5">
    <location>
        <position position="315"/>
    </location>
</feature>
<evidence type="ECO:0000259" key="6">
    <source>
        <dbReference type="PROSITE" id="PS50203"/>
    </source>
</evidence>
<dbReference type="GO" id="GO:0006508">
    <property type="term" value="P:proteolysis"/>
    <property type="evidence" value="ECO:0007669"/>
    <property type="project" value="UniProtKB-KW"/>
</dbReference>
<dbReference type="InterPro" id="IPR038765">
    <property type="entry name" value="Papain-like_cys_pep_sf"/>
</dbReference>
<evidence type="ECO:0000313" key="7">
    <source>
        <dbReference type="EMBL" id="SIO73620.1"/>
    </source>
</evidence>
<dbReference type="AlphaFoldDB" id="A0A1N6LXL3"/>
<evidence type="ECO:0000256" key="1">
    <source>
        <dbReference type="ARBA" id="ARBA00022670"/>
    </source>
</evidence>
<dbReference type="InterPro" id="IPR036213">
    <property type="entry name" value="Calpain_III_sf"/>
</dbReference>
<dbReference type="KEGG" id="bmic:BmR1_04g06080"/>
<dbReference type="VEuPathDB" id="PiroplasmaDB:BmR1_04g06080"/>
<dbReference type="Gene3D" id="3.90.70.10">
    <property type="entry name" value="Cysteine proteinases"/>
    <property type="match status" value="1"/>
</dbReference>
<dbReference type="SUPFAM" id="SSF54001">
    <property type="entry name" value="Cysteine proteinases"/>
    <property type="match status" value="1"/>
</dbReference>
<name>A0A1N6LXL3_BABMR</name>
<gene>
    <name evidence="7" type="ORF">BmR1_04g06080</name>
</gene>
<sequence>MDVLLESSKLDSLHLEIYVENAKKERVIRASDQLYIAKLLRCQNAPKILAFWDDPLGKPTLTTKQLAKLSSWVRLSQIADNPTLICGKISYERIQQGYVGNCSFLSSLTSMANYDAKYNKDIISKIFIPTHIHSVVDVTGTSAVLGEFSRQKIQKTEFSCRVYINGTARNINVDDWVPIRSDGRLLCAHSTDKNELWITILEKVFIKLLGNTYNIIGTNPCIDLYRFTNFIPEIIKIGRTTNDCVWGDLYSSFKKGLCMSCLGTLDFDNSEINDQHELINEVNGVSSISGIVSNHAYAVIDLKEINGYKLLFLKNPWGKISWRQKFSDYDSSEVSLNVFKELGHVPKTADNGTFWIQWCDVIKWFSYLYISHDPMQFNYERTVHLRWNSFPHFSESLLDDFYHMDFNPKLKISFLDDIDNVWVLFIQHKKSSKDELKYIATHLFLRDKKILSSNPDIQGTYYNAECALNKFENLPSTFYLLNTLLDRPAVYPFNITIKIFANQDFVIEPMAPPVEHTTNYLSIVSEWDDCCGGVNDIDNYFLNPHIKFTLYQHSKVLIILESEEALHINLKVFKGIDQLDYLLKQGKVITSGICRLHMCCIEDEFPVGTFTIIPSTYSGSGGTFRIVAYVTPLYYSEFNDCVLGELELISRGNNCLM</sequence>
<evidence type="ECO:0000313" key="8">
    <source>
        <dbReference type="Proteomes" id="UP000002899"/>
    </source>
</evidence>
<accession>A0A1N6LXL3</accession>
<dbReference type="Proteomes" id="UP000002899">
    <property type="component" value="Chromosome IV"/>
</dbReference>
<dbReference type="PROSITE" id="PS50203">
    <property type="entry name" value="CALPAIN_CAT"/>
    <property type="match status" value="1"/>
</dbReference>
<proteinExistence type="predicted"/>
<dbReference type="InterPro" id="IPR001300">
    <property type="entry name" value="Peptidase_C2_calpain_cat"/>
</dbReference>